<reference evidence="3" key="2">
    <citation type="submission" date="2008-08" db="EMBL/GenBank/DDBJ databases">
        <authorList>
            <consortium name="Diatom Consortium"/>
            <person name="Grigoriev I."/>
            <person name="Grimwood J."/>
            <person name="Kuo A."/>
            <person name="Otillar R.P."/>
            <person name="Salamov A."/>
            <person name="Detter J.C."/>
            <person name="Lindquist E."/>
            <person name="Shapiro H."/>
            <person name="Lucas S."/>
            <person name="Glavina del Rio T."/>
            <person name="Pitluck S."/>
            <person name="Rokhsar D."/>
            <person name="Bowler C."/>
        </authorList>
    </citation>
    <scope>GENOME REANNOTATION</scope>
    <source>
        <strain evidence="3">CCAP 1055/1</strain>
    </source>
</reference>
<dbReference type="GeneID" id="7205010"/>
<dbReference type="eggNOG" id="ENOG502SU29">
    <property type="taxonomic scope" value="Eukaryota"/>
</dbReference>
<sequence>MPSFFGNVEILGENLTESTAKNIGRMALSTSVTGSATGSIAGLVVVDSVKGAISSGKKARNGTEHDRYKFGDFTRGSIRSISHAAKSGAESRRGSSDSYKLGDFTTGATQSVKNYAEGNKSRLSAAGGSGIGMAVGTVIAGPLGFFAGSYLGGLAGGRAFQSNEDGGAENTATPELAQASGGQELAMNTPQCEITTGGQRYCELQKEERGFCKGATGDKYGGVESYHKVREEYDTAPSYGPTPETPLCELQCTHEQPLSSNSSIQVQSALDSIGSEPVQSGERKVCLTHGETTVQFEDFFGASWNTEHQRGTSMPGGNIKTSVVDVGNSQAFSIEQRNVHDSQVIFDPLLSRGHLPASPSQQTVPPAFMVAEQQPSLSADPNSIFLDLQKSEHLYLTVSEESISQLPISTPPAQSLLHEVFITHDHRADVNLSSSSTNTAGQPEAESNFCIHEGATATKSRTPSVPTHGQSYPTHAASRPSNQQEPIQEKKGYKFGNISRSIMANGKKKAGRSEKDGYKFGDFSRGLFGK</sequence>
<organism evidence="2 3">
    <name type="scientific">Phaeodactylum tricornutum (strain CCAP 1055/1)</name>
    <dbReference type="NCBI Taxonomy" id="556484"/>
    <lineage>
        <taxon>Eukaryota</taxon>
        <taxon>Sar</taxon>
        <taxon>Stramenopiles</taxon>
        <taxon>Ochrophyta</taxon>
        <taxon>Bacillariophyta</taxon>
        <taxon>Bacillariophyceae</taxon>
        <taxon>Bacillariophycidae</taxon>
        <taxon>Naviculales</taxon>
        <taxon>Phaeodactylaceae</taxon>
        <taxon>Phaeodactylum</taxon>
    </lineage>
</organism>
<accession>B7S411</accession>
<gene>
    <name evidence="2" type="ORF">PHATRDRAFT_bd1652</name>
</gene>
<keyword evidence="3" id="KW-1185">Reference proteome</keyword>
<dbReference type="OrthoDB" id="412286at2759"/>
<dbReference type="PaxDb" id="2850-Phatrdraft1652"/>
<dbReference type="HOGENOM" id="CLU_240608_0_0_1"/>
<proteinExistence type="predicted"/>
<name>B7S411_PHATC</name>
<feature type="compositionally biased region" description="Polar residues" evidence="1">
    <location>
        <begin position="457"/>
        <end position="486"/>
    </location>
</feature>
<dbReference type="KEGG" id="pti:PHATRDRAFT_bd1652"/>
<protein>
    <submittedName>
        <fullName evidence="2">Uncharacterized protein</fullName>
    </submittedName>
</protein>
<reference evidence="2 3" key="1">
    <citation type="journal article" date="2008" name="Nature">
        <title>The Phaeodactylum genome reveals the evolutionary history of diatom genomes.</title>
        <authorList>
            <person name="Bowler C."/>
            <person name="Allen A.E."/>
            <person name="Badger J.H."/>
            <person name="Grimwood J."/>
            <person name="Jabbari K."/>
            <person name="Kuo A."/>
            <person name="Maheswari U."/>
            <person name="Martens C."/>
            <person name="Maumus F."/>
            <person name="Otillar R.P."/>
            <person name="Rayko E."/>
            <person name="Salamov A."/>
            <person name="Vandepoele K."/>
            <person name="Beszteri B."/>
            <person name="Gruber A."/>
            <person name="Heijde M."/>
            <person name="Katinka M."/>
            <person name="Mock T."/>
            <person name="Valentin K."/>
            <person name="Verret F."/>
            <person name="Berges J.A."/>
            <person name="Brownlee C."/>
            <person name="Cadoret J.P."/>
            <person name="Chiovitti A."/>
            <person name="Choi C.J."/>
            <person name="Coesel S."/>
            <person name="De Martino A."/>
            <person name="Detter J.C."/>
            <person name="Durkin C."/>
            <person name="Falciatore A."/>
            <person name="Fournet J."/>
            <person name="Haruta M."/>
            <person name="Huysman M.J."/>
            <person name="Jenkins B.D."/>
            <person name="Jiroutova K."/>
            <person name="Jorgensen R.E."/>
            <person name="Joubert Y."/>
            <person name="Kaplan A."/>
            <person name="Kroger N."/>
            <person name="Kroth P.G."/>
            <person name="La Roche J."/>
            <person name="Lindquist E."/>
            <person name="Lommer M."/>
            <person name="Martin-Jezequel V."/>
            <person name="Lopez P.J."/>
            <person name="Lucas S."/>
            <person name="Mangogna M."/>
            <person name="McGinnis K."/>
            <person name="Medlin L.K."/>
            <person name="Montsant A."/>
            <person name="Oudot-Le Secq M.P."/>
            <person name="Napoli C."/>
            <person name="Obornik M."/>
            <person name="Parker M.S."/>
            <person name="Petit J.L."/>
            <person name="Porcel B.M."/>
            <person name="Poulsen N."/>
            <person name="Robison M."/>
            <person name="Rychlewski L."/>
            <person name="Rynearson T.A."/>
            <person name="Schmutz J."/>
            <person name="Shapiro H."/>
            <person name="Siaut M."/>
            <person name="Stanley M."/>
            <person name="Sussman M.R."/>
            <person name="Taylor A.R."/>
            <person name="Vardi A."/>
            <person name="von Dassow P."/>
            <person name="Vyverman W."/>
            <person name="Willis A."/>
            <person name="Wyrwicz L.S."/>
            <person name="Rokhsar D.S."/>
            <person name="Weissenbach J."/>
            <person name="Armbrust E.V."/>
            <person name="Green B.R."/>
            <person name="Van de Peer Y."/>
            <person name="Grigoriev I.V."/>
        </authorList>
    </citation>
    <scope>NUCLEOTIDE SEQUENCE [LARGE SCALE GENOMIC DNA]</scope>
    <source>
        <strain evidence="2 3">CCAP 1055/1</strain>
    </source>
</reference>
<feature type="region of interest" description="Disordered" evidence="1">
    <location>
        <begin position="83"/>
        <end position="103"/>
    </location>
</feature>
<feature type="region of interest" description="Disordered" evidence="1">
    <location>
        <begin position="456"/>
        <end position="530"/>
    </location>
</feature>
<dbReference type="EMBL" id="DS999283">
    <property type="protein sequence ID" value="EEC42709.1"/>
    <property type="molecule type" value="Genomic_DNA"/>
</dbReference>
<evidence type="ECO:0000256" key="1">
    <source>
        <dbReference type="SAM" id="MobiDB-lite"/>
    </source>
</evidence>
<dbReference type="Proteomes" id="UP000000759">
    <property type="component" value="Unassembled WGS sequence"/>
</dbReference>
<dbReference type="InParanoid" id="B7S411"/>
<dbReference type="RefSeq" id="XP_002176317.1">
    <property type="nucleotide sequence ID" value="XM_002176281.1"/>
</dbReference>
<evidence type="ECO:0000313" key="2">
    <source>
        <dbReference type="EMBL" id="EEC42709.1"/>
    </source>
</evidence>
<dbReference type="AlphaFoldDB" id="B7S411"/>
<evidence type="ECO:0000313" key="3">
    <source>
        <dbReference type="Proteomes" id="UP000000759"/>
    </source>
</evidence>